<evidence type="ECO:0000256" key="1">
    <source>
        <dbReference type="SAM" id="MobiDB-lite"/>
    </source>
</evidence>
<feature type="region of interest" description="Disordered" evidence="1">
    <location>
        <begin position="100"/>
        <end position="214"/>
    </location>
</feature>
<protein>
    <recommendedName>
        <fullName evidence="4">Abscission/NoCut checkpoint regulator</fullName>
    </recommendedName>
</protein>
<sequence>MSDPVDKSLLDRLQALRGSSATSAPPQPTKISVDLIQRQGTPTREDALAARLKSLRDQDATSPAPSVAAPVKPSPKHGPDDDDEIDAVFRTDDNTLEELLGDVSPDEAFQPDPDDARVKALLEELAAAIPKDDEAPSKEDAKGEDSDDSDGEAMKRDVDDVIARFRDELELEAALAKDEPPEADEKEPHHDDAKPSTVIPSTEPDFSLPDLPSTLEDLPAARSARATSTDLDDLTARMAALRAPTSDSLDLPDVPTDAPSKPVKRLTSRTNYTDDDVDSWCTVCLEDATLRCLGCDDDVYCARCWREMHVGPRAGFEELSHKAVQFTRDRKTEKKEVALGA</sequence>
<feature type="compositionally biased region" description="Basic and acidic residues" evidence="1">
    <location>
        <begin position="152"/>
        <end position="168"/>
    </location>
</feature>
<keyword evidence="3" id="KW-1185">Reference proteome</keyword>
<gene>
    <name evidence="2" type="ORF">QQX98_012740</name>
</gene>
<dbReference type="Proteomes" id="UP001498476">
    <property type="component" value="Unassembled WGS sequence"/>
</dbReference>
<feature type="compositionally biased region" description="Basic and acidic residues" evidence="1">
    <location>
        <begin position="130"/>
        <end position="144"/>
    </location>
</feature>
<dbReference type="CDD" id="cd19817">
    <property type="entry name" value="Bbox1_ANCHR-like"/>
    <property type="match status" value="1"/>
</dbReference>
<dbReference type="InterPro" id="IPR044553">
    <property type="entry name" value="Bbox1_ANCHR"/>
</dbReference>
<feature type="region of interest" description="Disordered" evidence="1">
    <location>
        <begin position="245"/>
        <end position="267"/>
    </location>
</feature>
<dbReference type="SUPFAM" id="SSF57845">
    <property type="entry name" value="B-box zinc-binding domain"/>
    <property type="match status" value="1"/>
</dbReference>
<accession>A0ABR1GI09</accession>
<proteinExistence type="predicted"/>
<comment type="caution">
    <text evidence="2">The sequence shown here is derived from an EMBL/GenBank/DDBJ whole genome shotgun (WGS) entry which is preliminary data.</text>
</comment>
<organism evidence="2 3">
    <name type="scientific">Neonectria punicea</name>
    <dbReference type="NCBI Taxonomy" id="979145"/>
    <lineage>
        <taxon>Eukaryota</taxon>
        <taxon>Fungi</taxon>
        <taxon>Dikarya</taxon>
        <taxon>Ascomycota</taxon>
        <taxon>Pezizomycotina</taxon>
        <taxon>Sordariomycetes</taxon>
        <taxon>Hypocreomycetidae</taxon>
        <taxon>Hypocreales</taxon>
        <taxon>Nectriaceae</taxon>
        <taxon>Neonectria</taxon>
    </lineage>
</organism>
<feature type="compositionally biased region" description="Low complexity" evidence="1">
    <location>
        <begin position="62"/>
        <end position="71"/>
    </location>
</feature>
<dbReference type="EMBL" id="JAZAVJ010000413">
    <property type="protein sequence ID" value="KAK7397889.1"/>
    <property type="molecule type" value="Genomic_DNA"/>
</dbReference>
<evidence type="ECO:0000313" key="3">
    <source>
        <dbReference type="Proteomes" id="UP001498476"/>
    </source>
</evidence>
<dbReference type="PANTHER" id="PTHR46603:SF1">
    <property type="entry name" value="ABSCISSION_NOCUT CHECKPOINT REGULATOR"/>
    <property type="match status" value="1"/>
</dbReference>
<name>A0ABR1GI09_9HYPO</name>
<reference evidence="2 3" key="1">
    <citation type="journal article" date="2025" name="Microbiol. Resour. Announc.">
        <title>Draft genome sequences for Neonectria magnoliae and Neonectria punicea, canker pathogens of Liriodendron tulipifera and Acer saccharum in West Virginia.</title>
        <authorList>
            <person name="Petronek H.M."/>
            <person name="Kasson M.T."/>
            <person name="Metheny A.M."/>
            <person name="Stauder C.M."/>
            <person name="Lovett B."/>
            <person name="Lynch S.C."/>
            <person name="Garnas J.R."/>
            <person name="Kasson L.R."/>
            <person name="Stajich J.E."/>
        </authorList>
    </citation>
    <scope>NUCLEOTIDE SEQUENCE [LARGE SCALE GENOMIC DNA]</scope>
    <source>
        <strain evidence="2 3">NRRL 64653</strain>
    </source>
</reference>
<feature type="compositionally biased region" description="Basic and acidic residues" evidence="1">
    <location>
        <begin position="43"/>
        <end position="59"/>
    </location>
</feature>
<evidence type="ECO:0008006" key="4">
    <source>
        <dbReference type="Google" id="ProtNLM"/>
    </source>
</evidence>
<feature type="region of interest" description="Disordered" evidence="1">
    <location>
        <begin position="16"/>
        <end position="86"/>
    </location>
</feature>
<evidence type="ECO:0000313" key="2">
    <source>
        <dbReference type="EMBL" id="KAK7397889.1"/>
    </source>
</evidence>
<dbReference type="PANTHER" id="PTHR46603">
    <property type="entry name" value="ABSCISSION/NOCUT CHECKPOINT REGULATOR"/>
    <property type="match status" value="1"/>
</dbReference>
<dbReference type="Pfam" id="PF22586">
    <property type="entry name" value="ANCHR-like_BBOX"/>
    <property type="match status" value="1"/>
</dbReference>